<organism evidence="9 10">
    <name type="scientific">Parvicella tangerina</name>
    <dbReference type="NCBI Taxonomy" id="2829795"/>
    <lineage>
        <taxon>Bacteria</taxon>
        <taxon>Pseudomonadati</taxon>
        <taxon>Bacteroidota</taxon>
        <taxon>Flavobacteriia</taxon>
        <taxon>Flavobacteriales</taxon>
        <taxon>Parvicellaceae</taxon>
        <taxon>Parvicella</taxon>
    </lineage>
</organism>
<feature type="transmembrane region" description="Helical" evidence="8">
    <location>
        <begin position="115"/>
        <end position="133"/>
    </location>
</feature>
<dbReference type="GO" id="GO:0005886">
    <property type="term" value="C:plasma membrane"/>
    <property type="evidence" value="ECO:0007669"/>
    <property type="project" value="UniProtKB-SubCell"/>
</dbReference>
<evidence type="ECO:0000256" key="2">
    <source>
        <dbReference type="ARBA" id="ARBA00022475"/>
    </source>
</evidence>
<evidence type="ECO:0000256" key="8">
    <source>
        <dbReference type="SAM" id="Phobius"/>
    </source>
</evidence>
<dbReference type="GO" id="GO:0036380">
    <property type="term" value="F:UDP-N-acetylglucosamine-undecaprenyl-phosphate N-acetylglucosaminephosphotransferase activity"/>
    <property type="evidence" value="ECO:0007669"/>
    <property type="project" value="UniProtKB-EC"/>
</dbReference>
<keyword evidence="2" id="KW-1003">Cell membrane</keyword>
<feature type="binding site" evidence="7">
    <location>
        <position position="219"/>
    </location>
    <ligand>
        <name>Mg(2+)</name>
        <dbReference type="ChEBI" id="CHEBI:18420"/>
    </ligand>
</feature>
<feature type="transmembrane region" description="Helical" evidence="8">
    <location>
        <begin position="303"/>
        <end position="322"/>
    </location>
</feature>
<evidence type="ECO:0000256" key="1">
    <source>
        <dbReference type="ARBA" id="ARBA00004651"/>
    </source>
</evidence>
<feature type="transmembrane region" description="Helical" evidence="8">
    <location>
        <begin position="87"/>
        <end position="103"/>
    </location>
</feature>
<dbReference type="InterPro" id="IPR000715">
    <property type="entry name" value="Glycosyl_transferase_4"/>
</dbReference>
<dbReference type="AlphaFoldDB" id="A0A916N940"/>
<dbReference type="EMBL" id="OU015584">
    <property type="protein sequence ID" value="CAG5078170.1"/>
    <property type="molecule type" value="Genomic_DNA"/>
</dbReference>
<feature type="transmembrane region" description="Helical" evidence="8">
    <location>
        <begin position="328"/>
        <end position="350"/>
    </location>
</feature>
<dbReference type="Pfam" id="PF00953">
    <property type="entry name" value="Glycos_transf_4"/>
    <property type="match status" value="1"/>
</dbReference>
<feature type="binding site" evidence="7">
    <location>
        <position position="157"/>
    </location>
    <ligand>
        <name>Mg(2+)</name>
        <dbReference type="ChEBI" id="CHEBI:18420"/>
    </ligand>
</feature>
<dbReference type="PANTHER" id="PTHR22926">
    <property type="entry name" value="PHOSPHO-N-ACETYLMURAMOYL-PENTAPEPTIDE-TRANSFERASE"/>
    <property type="match status" value="1"/>
</dbReference>
<feature type="transmembrane region" description="Helical" evidence="8">
    <location>
        <begin position="6"/>
        <end position="34"/>
    </location>
</feature>
<sequence>MESTQYIFVVFATFFVSIVFFSLFINAILIKFATTLGIREREAPIIRWSSVSKPALGGLSFYIAFLLSMASFSVFFEPDLIFKHSETLGLLGSTAIAFLMGLADDAYDTKPLLKFGVQILCGVILILSGTVIDLVSLEWVNYLITILWVIGIMNSINMLDNMDGITTSVSLAIIIICLISLSFQNGFASFDYMVMLGICASLIGFLFFNWHPSKMFMGDTGSQFLGMFLAYIGIKYLWNGTLYSGENQAMQQIVQVLIAFIIPIVDTTSVVINRLSRGQSPFVGGKDHTTHHLSYLGFSDSQVGFTFLGLSVLSMLISVGIYRFIDVWLWYHTLIFVTYFLIVFVTLFSVTQKNKDKRK</sequence>
<comment type="cofactor">
    <cofactor evidence="7">
        <name>Mg(2+)</name>
        <dbReference type="ChEBI" id="CHEBI:18420"/>
    </cofactor>
</comment>
<dbReference type="GO" id="GO:0009103">
    <property type="term" value="P:lipopolysaccharide biosynthetic process"/>
    <property type="evidence" value="ECO:0007669"/>
    <property type="project" value="TreeGrafter"/>
</dbReference>
<evidence type="ECO:0000256" key="5">
    <source>
        <dbReference type="ARBA" id="ARBA00022989"/>
    </source>
</evidence>
<name>A0A916N940_9FLAO</name>
<proteinExistence type="predicted"/>
<keyword evidence="4 8" id="KW-0812">Transmembrane</keyword>
<keyword evidence="7" id="KW-0460">Magnesium</keyword>
<feature type="transmembrane region" description="Helical" evidence="8">
    <location>
        <begin position="220"/>
        <end position="238"/>
    </location>
</feature>
<keyword evidence="7" id="KW-0479">Metal-binding</keyword>
<dbReference type="RefSeq" id="WP_258540826.1">
    <property type="nucleotide sequence ID" value="NZ_OU015584.1"/>
</dbReference>
<keyword evidence="6 8" id="KW-0472">Membrane</keyword>
<keyword evidence="10" id="KW-1185">Reference proteome</keyword>
<accession>A0A916N940</accession>
<feature type="transmembrane region" description="Helical" evidence="8">
    <location>
        <begin position="253"/>
        <end position="272"/>
    </location>
</feature>
<dbReference type="Proteomes" id="UP000683507">
    <property type="component" value="Chromosome"/>
</dbReference>
<dbReference type="GO" id="GO:0071555">
    <property type="term" value="P:cell wall organization"/>
    <property type="evidence" value="ECO:0007669"/>
    <property type="project" value="TreeGrafter"/>
</dbReference>
<feature type="transmembrane region" description="Helical" evidence="8">
    <location>
        <begin position="55"/>
        <end position="75"/>
    </location>
</feature>
<reference evidence="9" key="1">
    <citation type="submission" date="2021-04" db="EMBL/GenBank/DDBJ databases">
        <authorList>
            <person name="Rodrigo-Torres L."/>
            <person name="Arahal R. D."/>
            <person name="Lucena T."/>
        </authorList>
    </citation>
    <scope>NUCLEOTIDE SEQUENCE</scope>
    <source>
        <strain evidence="9">AS29M-1</strain>
    </source>
</reference>
<dbReference type="KEGG" id="ptan:CRYO30217_00595"/>
<evidence type="ECO:0000256" key="6">
    <source>
        <dbReference type="ARBA" id="ARBA00023136"/>
    </source>
</evidence>
<dbReference type="GO" id="GO:0046872">
    <property type="term" value="F:metal ion binding"/>
    <property type="evidence" value="ECO:0007669"/>
    <property type="project" value="UniProtKB-KW"/>
</dbReference>
<feature type="transmembrane region" description="Helical" evidence="8">
    <location>
        <begin position="189"/>
        <end position="208"/>
    </location>
</feature>
<evidence type="ECO:0000313" key="10">
    <source>
        <dbReference type="Proteomes" id="UP000683507"/>
    </source>
</evidence>
<comment type="subcellular location">
    <subcellularLocation>
        <location evidence="1">Cell membrane</location>
        <topology evidence="1">Multi-pass membrane protein</topology>
    </subcellularLocation>
</comment>
<keyword evidence="5 8" id="KW-1133">Transmembrane helix</keyword>
<evidence type="ECO:0000256" key="3">
    <source>
        <dbReference type="ARBA" id="ARBA00022679"/>
    </source>
</evidence>
<keyword evidence="3 9" id="KW-0808">Transferase</keyword>
<evidence type="ECO:0000313" key="9">
    <source>
        <dbReference type="EMBL" id="CAG5078170.1"/>
    </source>
</evidence>
<dbReference type="GO" id="GO:0044038">
    <property type="term" value="P:cell wall macromolecule biosynthetic process"/>
    <property type="evidence" value="ECO:0007669"/>
    <property type="project" value="TreeGrafter"/>
</dbReference>
<dbReference type="EC" id="2.7.8.33" evidence="9"/>
<dbReference type="PANTHER" id="PTHR22926:SF3">
    <property type="entry name" value="UNDECAPRENYL-PHOSPHATE ALPHA-N-ACETYLGLUCOSAMINYL 1-PHOSPHATE TRANSFERASE"/>
    <property type="match status" value="1"/>
</dbReference>
<dbReference type="CDD" id="cd06853">
    <property type="entry name" value="GT_WecA_like"/>
    <property type="match status" value="1"/>
</dbReference>
<gene>
    <name evidence="9" type="primary">wecA</name>
    <name evidence="9" type="ORF">CRYO30217_00595</name>
</gene>
<evidence type="ECO:0000256" key="4">
    <source>
        <dbReference type="ARBA" id="ARBA00022692"/>
    </source>
</evidence>
<feature type="transmembrane region" description="Helical" evidence="8">
    <location>
        <begin position="164"/>
        <end position="183"/>
    </location>
</feature>
<evidence type="ECO:0000256" key="7">
    <source>
        <dbReference type="PIRSR" id="PIRSR600715-1"/>
    </source>
</evidence>
<protein>
    <submittedName>
        <fullName evidence="9">Undecaprenyl-phosphate alpha-N-acetylglucosaminyl 1-phosphate transferase</fullName>
        <ecNumber evidence="9">2.7.8.33</ecNumber>
    </submittedName>
</protein>